<reference evidence="1" key="1">
    <citation type="journal article" date="2017" name="Nature">
        <title>The genome of Chenopodium quinoa.</title>
        <authorList>
            <person name="Jarvis D.E."/>
            <person name="Ho Y.S."/>
            <person name="Lightfoot D.J."/>
            <person name="Schmoeckel S.M."/>
            <person name="Li B."/>
            <person name="Borm T.J.A."/>
            <person name="Ohyanagi H."/>
            <person name="Mineta K."/>
            <person name="Michell C.T."/>
            <person name="Saber N."/>
            <person name="Kharbatia N.M."/>
            <person name="Rupper R.R."/>
            <person name="Sharp A.R."/>
            <person name="Dally N."/>
            <person name="Boughton B.A."/>
            <person name="Woo Y.H."/>
            <person name="Gao G."/>
            <person name="Schijlen E.G.W.M."/>
            <person name="Guo X."/>
            <person name="Momin A.A."/>
            <person name="Negrao S."/>
            <person name="Al-Babili S."/>
            <person name="Gehring C."/>
            <person name="Roessner U."/>
            <person name="Jung C."/>
            <person name="Murphy K."/>
            <person name="Arold S.T."/>
            <person name="Gojobori T."/>
            <person name="van der Linden C.G."/>
            <person name="van Loo E.N."/>
            <person name="Jellen E.N."/>
            <person name="Maughan P.J."/>
            <person name="Tester M."/>
        </authorList>
    </citation>
    <scope>NUCLEOTIDE SEQUENCE [LARGE SCALE GENOMIC DNA]</scope>
    <source>
        <strain evidence="1">cv. PI 614886</strain>
    </source>
</reference>
<protein>
    <submittedName>
        <fullName evidence="1">Uncharacterized protein</fullName>
    </submittedName>
</protein>
<dbReference type="Gramene" id="AUR62009244-RA">
    <property type="protein sequence ID" value="AUR62009244-RA:cds"/>
    <property type="gene ID" value="AUR62009244"/>
</dbReference>
<accession>A0A803LBK5</accession>
<sequence>MADQKIHPATLVPNIKTFIPIVLDYSGTLYNTWSTLFQLHCRTNLVIDHIIPPVASDKQKAPESSSDPDMWQRLDNIVRQWIYNTISIDLLDSIIDPNDKAIDAWKRLQNFLLKICYAGRI</sequence>
<evidence type="ECO:0000313" key="2">
    <source>
        <dbReference type="Proteomes" id="UP000596660"/>
    </source>
</evidence>
<reference evidence="1" key="2">
    <citation type="submission" date="2021-03" db="UniProtKB">
        <authorList>
            <consortium name="EnsemblPlants"/>
        </authorList>
    </citation>
    <scope>IDENTIFICATION</scope>
</reference>
<evidence type="ECO:0000313" key="1">
    <source>
        <dbReference type="EnsemblPlants" id="AUR62009244-RA:cds"/>
    </source>
</evidence>
<dbReference type="PANTHER" id="PTHR47481:SF42">
    <property type="entry name" value="RHO GTPASE-ACTIVATING PROTEIN GACK-LIKE"/>
    <property type="match status" value="1"/>
</dbReference>
<organism evidence="1 2">
    <name type="scientific">Chenopodium quinoa</name>
    <name type="common">Quinoa</name>
    <dbReference type="NCBI Taxonomy" id="63459"/>
    <lineage>
        <taxon>Eukaryota</taxon>
        <taxon>Viridiplantae</taxon>
        <taxon>Streptophyta</taxon>
        <taxon>Embryophyta</taxon>
        <taxon>Tracheophyta</taxon>
        <taxon>Spermatophyta</taxon>
        <taxon>Magnoliopsida</taxon>
        <taxon>eudicotyledons</taxon>
        <taxon>Gunneridae</taxon>
        <taxon>Pentapetalae</taxon>
        <taxon>Caryophyllales</taxon>
        <taxon>Chenopodiaceae</taxon>
        <taxon>Chenopodioideae</taxon>
        <taxon>Atripliceae</taxon>
        <taxon>Chenopodium</taxon>
    </lineage>
</organism>
<dbReference type="Proteomes" id="UP000596660">
    <property type="component" value="Unplaced"/>
</dbReference>
<keyword evidence="2" id="KW-1185">Reference proteome</keyword>
<dbReference type="PANTHER" id="PTHR47481">
    <property type="match status" value="1"/>
</dbReference>
<name>A0A803LBK5_CHEQI</name>
<dbReference type="EnsemblPlants" id="AUR62009244-RA">
    <property type="protein sequence ID" value="AUR62009244-RA:cds"/>
    <property type="gene ID" value="AUR62009244"/>
</dbReference>
<dbReference type="AlphaFoldDB" id="A0A803LBK5"/>
<proteinExistence type="predicted"/>